<comment type="caution">
    <text evidence="1">The sequence shown here is derived from an EMBL/GenBank/DDBJ whole genome shotgun (WGS) entry which is preliminary data.</text>
</comment>
<evidence type="ECO:0000313" key="1">
    <source>
        <dbReference type="EMBL" id="MCH96492.1"/>
    </source>
</evidence>
<name>A0A392N9Z2_9FABA</name>
<dbReference type="AlphaFoldDB" id="A0A392N9Z2"/>
<accession>A0A392N9Z2</accession>
<proteinExistence type="predicted"/>
<protein>
    <submittedName>
        <fullName evidence="1">Uncharacterized protein</fullName>
    </submittedName>
</protein>
<dbReference type="Proteomes" id="UP000265520">
    <property type="component" value="Unassembled WGS sequence"/>
</dbReference>
<reference evidence="1 2" key="1">
    <citation type="journal article" date="2018" name="Front. Plant Sci.">
        <title>Red Clover (Trifolium pratense) and Zigzag Clover (T. medium) - A Picture of Genomic Similarities and Differences.</title>
        <authorList>
            <person name="Dluhosova J."/>
            <person name="Istvanek J."/>
            <person name="Nedelnik J."/>
            <person name="Repkova J."/>
        </authorList>
    </citation>
    <scope>NUCLEOTIDE SEQUENCE [LARGE SCALE GENOMIC DNA]</scope>
    <source>
        <strain evidence="2">cv. 10/8</strain>
        <tissue evidence="1">Leaf</tissue>
    </source>
</reference>
<sequence length="137" mass="16278">MYEVAFKDIDFRLPSSNFQMSVFHHLDLAPSQLHLNYLAFIRAFEIVAEYLEIAPTIRLLFHAFHLQPWDGRAVFDKELDDYGEVVLGEDGKPVMKEYDHFPFVWWKKHYTNPPSEYVYPQSTLSEDELSDYDRLVE</sequence>
<organism evidence="1 2">
    <name type="scientific">Trifolium medium</name>
    <dbReference type="NCBI Taxonomy" id="97028"/>
    <lineage>
        <taxon>Eukaryota</taxon>
        <taxon>Viridiplantae</taxon>
        <taxon>Streptophyta</taxon>
        <taxon>Embryophyta</taxon>
        <taxon>Tracheophyta</taxon>
        <taxon>Spermatophyta</taxon>
        <taxon>Magnoliopsida</taxon>
        <taxon>eudicotyledons</taxon>
        <taxon>Gunneridae</taxon>
        <taxon>Pentapetalae</taxon>
        <taxon>rosids</taxon>
        <taxon>fabids</taxon>
        <taxon>Fabales</taxon>
        <taxon>Fabaceae</taxon>
        <taxon>Papilionoideae</taxon>
        <taxon>50 kb inversion clade</taxon>
        <taxon>NPAAA clade</taxon>
        <taxon>Hologalegina</taxon>
        <taxon>IRL clade</taxon>
        <taxon>Trifolieae</taxon>
        <taxon>Trifolium</taxon>
    </lineage>
</organism>
<evidence type="ECO:0000313" key="2">
    <source>
        <dbReference type="Proteomes" id="UP000265520"/>
    </source>
</evidence>
<keyword evidence="2" id="KW-1185">Reference proteome</keyword>
<dbReference type="EMBL" id="LXQA010032463">
    <property type="protein sequence ID" value="MCH96492.1"/>
    <property type="molecule type" value="Genomic_DNA"/>
</dbReference>